<sequence>MVVMIAATVALARDEAATLAVDRGGAAATRQPVMSPKR</sequence>
<dbReference type="AlphaFoldDB" id="X8CFE7"/>
<dbReference type="EMBL" id="JAOB01000032">
    <property type="protein sequence ID" value="EUA54541.1"/>
    <property type="molecule type" value="Genomic_DNA"/>
</dbReference>
<dbReference type="PATRIC" id="fig|1299334.3.peg.3248"/>
<protein>
    <submittedName>
        <fullName evidence="1">Uncharacterized protein</fullName>
    </submittedName>
</protein>
<proteinExistence type="predicted"/>
<comment type="caution">
    <text evidence="1">The sequence shown here is derived from an EMBL/GenBank/DDBJ whole genome shotgun (WGS) entry which is preliminary data.</text>
</comment>
<organism evidence="1">
    <name type="scientific">Mycobacterium xenopi 4042</name>
    <dbReference type="NCBI Taxonomy" id="1299334"/>
    <lineage>
        <taxon>Bacteria</taxon>
        <taxon>Bacillati</taxon>
        <taxon>Actinomycetota</taxon>
        <taxon>Actinomycetes</taxon>
        <taxon>Mycobacteriales</taxon>
        <taxon>Mycobacteriaceae</taxon>
        <taxon>Mycobacterium</taxon>
    </lineage>
</organism>
<reference evidence="1" key="1">
    <citation type="submission" date="2014-01" db="EMBL/GenBank/DDBJ databases">
        <authorList>
            <person name="Brown-Elliot B."/>
            <person name="Wallace R."/>
            <person name="Lenaerts A."/>
            <person name="Ordway D."/>
            <person name="DeGroote M.A."/>
            <person name="Parker T."/>
            <person name="Sizemore C."/>
            <person name="Tallon L.J."/>
            <person name="Sadzewicz L.K."/>
            <person name="Sengamalay N."/>
            <person name="Fraser C.M."/>
            <person name="Hine E."/>
            <person name="Shefchek K.A."/>
            <person name="Das S.P."/>
            <person name="Tettelin H."/>
        </authorList>
    </citation>
    <scope>NUCLEOTIDE SEQUENCE [LARGE SCALE GENOMIC DNA]</scope>
    <source>
        <strain evidence="1">4042</strain>
    </source>
</reference>
<name>X8CFE7_MYCXE</name>
<evidence type="ECO:0000313" key="1">
    <source>
        <dbReference type="EMBL" id="EUA54541.1"/>
    </source>
</evidence>
<accession>X8CFE7</accession>
<gene>
    <name evidence="1" type="ORF">I553_1437</name>
</gene>